<feature type="region of interest" description="Disordered" evidence="1">
    <location>
        <begin position="108"/>
        <end position="157"/>
    </location>
</feature>
<name>A0A6J7Q8D1_9ZZZZ</name>
<evidence type="ECO:0000313" key="2">
    <source>
        <dbReference type="EMBL" id="CAB5010752.1"/>
    </source>
</evidence>
<reference evidence="2" key="1">
    <citation type="submission" date="2020-05" db="EMBL/GenBank/DDBJ databases">
        <authorList>
            <person name="Chiriac C."/>
            <person name="Salcher M."/>
            <person name="Ghai R."/>
            <person name="Kavagutti S V."/>
        </authorList>
    </citation>
    <scope>NUCLEOTIDE SEQUENCE</scope>
</reference>
<protein>
    <submittedName>
        <fullName evidence="2">Unannotated protein</fullName>
    </submittedName>
</protein>
<evidence type="ECO:0000256" key="1">
    <source>
        <dbReference type="SAM" id="MobiDB-lite"/>
    </source>
</evidence>
<sequence length="157" mass="17028">MSGTVCDAMTKGRSPRSMNANRCIVIARSKPTATPTTKPPIAIMSEYAAAVSTAWSTVVEDPRISGWKAPFTIVQMFGMVMSLVLNGNGTTLPTALTSSHMIIARRMPRRAHPAEAAPRFSRRPATRERTGRAETEGEATRRESLTDVSLLLPSREG</sequence>
<organism evidence="2">
    <name type="scientific">freshwater metagenome</name>
    <dbReference type="NCBI Taxonomy" id="449393"/>
    <lineage>
        <taxon>unclassified sequences</taxon>
        <taxon>metagenomes</taxon>
        <taxon>ecological metagenomes</taxon>
    </lineage>
</organism>
<dbReference type="AlphaFoldDB" id="A0A6J7Q8D1"/>
<proteinExistence type="predicted"/>
<accession>A0A6J7Q8D1</accession>
<feature type="compositionally biased region" description="Basic and acidic residues" evidence="1">
    <location>
        <begin position="125"/>
        <end position="145"/>
    </location>
</feature>
<gene>
    <name evidence="2" type="ORF">UFOPK4061_00858</name>
</gene>
<dbReference type="EMBL" id="CAFBPD010000139">
    <property type="protein sequence ID" value="CAB5010752.1"/>
    <property type="molecule type" value="Genomic_DNA"/>
</dbReference>